<dbReference type="PANTHER" id="PTHR21700">
    <property type="entry name" value="TRANSTHYRETIN-LIKE FAMILY PROTEIN-RELATED"/>
    <property type="match status" value="1"/>
</dbReference>
<evidence type="ECO:0000256" key="3">
    <source>
        <dbReference type="ARBA" id="ARBA00022525"/>
    </source>
</evidence>
<dbReference type="Proteomes" id="UP000031036">
    <property type="component" value="Unassembled WGS sequence"/>
</dbReference>
<organism evidence="6 7">
    <name type="scientific">Toxocara canis</name>
    <name type="common">Canine roundworm</name>
    <dbReference type="NCBI Taxonomy" id="6265"/>
    <lineage>
        <taxon>Eukaryota</taxon>
        <taxon>Metazoa</taxon>
        <taxon>Ecdysozoa</taxon>
        <taxon>Nematoda</taxon>
        <taxon>Chromadorea</taxon>
        <taxon>Rhabditida</taxon>
        <taxon>Spirurina</taxon>
        <taxon>Ascaridomorpha</taxon>
        <taxon>Ascaridoidea</taxon>
        <taxon>Toxocaridae</taxon>
        <taxon>Toxocara</taxon>
    </lineage>
</organism>
<dbReference type="InterPro" id="IPR038479">
    <property type="entry name" value="Transthyretin-like_sf"/>
</dbReference>
<evidence type="ECO:0000313" key="6">
    <source>
        <dbReference type="EMBL" id="KHN75946.1"/>
    </source>
</evidence>
<dbReference type="EMBL" id="JPKZ01002587">
    <property type="protein sequence ID" value="KHN75946.1"/>
    <property type="molecule type" value="Genomic_DNA"/>
</dbReference>
<dbReference type="AlphaFoldDB" id="A0A0B2UY15"/>
<dbReference type="Gene3D" id="2.60.40.3330">
    <property type="match status" value="1"/>
</dbReference>
<evidence type="ECO:0000256" key="5">
    <source>
        <dbReference type="SAM" id="SignalP"/>
    </source>
</evidence>
<dbReference type="STRING" id="6265.A0A0B2UY15"/>
<keyword evidence="7" id="KW-1185">Reference proteome</keyword>
<proteinExistence type="inferred from homology"/>
<protein>
    <recommendedName>
        <fullName evidence="8">Transthyretin-like protein 46</fullName>
    </recommendedName>
</protein>
<evidence type="ECO:0000256" key="1">
    <source>
        <dbReference type="ARBA" id="ARBA00004613"/>
    </source>
</evidence>
<dbReference type="OrthoDB" id="5869575at2759"/>
<accession>A0A0B2UY15</accession>
<evidence type="ECO:0008006" key="8">
    <source>
        <dbReference type="Google" id="ProtNLM"/>
    </source>
</evidence>
<dbReference type="GO" id="GO:0009986">
    <property type="term" value="C:cell surface"/>
    <property type="evidence" value="ECO:0007669"/>
    <property type="project" value="InterPro"/>
</dbReference>
<dbReference type="Pfam" id="PF01060">
    <property type="entry name" value="TTR-52"/>
    <property type="match status" value="1"/>
</dbReference>
<name>A0A0B2UY15_TOXCA</name>
<dbReference type="InterPro" id="IPR001534">
    <property type="entry name" value="Transthyretin-like"/>
</dbReference>
<feature type="chain" id="PRO_5002095799" description="Transthyretin-like protein 46" evidence="5">
    <location>
        <begin position="24"/>
        <end position="293"/>
    </location>
</feature>
<keyword evidence="4 5" id="KW-0732">Signal</keyword>
<dbReference type="GO" id="GO:0005576">
    <property type="term" value="C:extracellular region"/>
    <property type="evidence" value="ECO:0007669"/>
    <property type="project" value="UniProtKB-SubCell"/>
</dbReference>
<dbReference type="PANTHER" id="PTHR21700:SF48">
    <property type="entry name" value="TRANSTHYRETIN-LIKE FAMILY PROTEIN"/>
    <property type="match status" value="1"/>
</dbReference>
<evidence type="ECO:0000256" key="4">
    <source>
        <dbReference type="ARBA" id="ARBA00022729"/>
    </source>
</evidence>
<comment type="subcellular location">
    <subcellularLocation>
        <location evidence="1">Secreted</location>
    </subcellularLocation>
</comment>
<evidence type="ECO:0000256" key="2">
    <source>
        <dbReference type="ARBA" id="ARBA00010112"/>
    </source>
</evidence>
<comment type="caution">
    <text evidence="6">The sequence shown here is derived from an EMBL/GenBank/DDBJ whole genome shotgun (WGS) entry which is preliminary data.</text>
</comment>
<reference evidence="6 7" key="1">
    <citation type="submission" date="2014-11" db="EMBL/GenBank/DDBJ databases">
        <title>Genetic blueprint of the zoonotic pathogen Toxocara canis.</title>
        <authorList>
            <person name="Zhu X.-Q."/>
            <person name="Korhonen P.K."/>
            <person name="Cai H."/>
            <person name="Young N.D."/>
            <person name="Nejsum P."/>
            <person name="von Samson-Himmelstjerna G."/>
            <person name="Boag P.R."/>
            <person name="Tan P."/>
            <person name="Li Q."/>
            <person name="Min J."/>
            <person name="Yang Y."/>
            <person name="Wang X."/>
            <person name="Fang X."/>
            <person name="Hall R.S."/>
            <person name="Hofmann A."/>
            <person name="Sternberg P.W."/>
            <person name="Jex A.R."/>
            <person name="Gasser R.B."/>
        </authorList>
    </citation>
    <scope>NUCLEOTIDE SEQUENCE [LARGE SCALE GENOMIC DNA]</scope>
    <source>
        <strain evidence="6">PN_DK_2014</strain>
    </source>
</reference>
<comment type="similarity">
    <text evidence="2">Belongs to the nematode transthyretin-like family.</text>
</comment>
<sequence>MIPSYVQRLSLSVLSLFVVQCWTTTTTPSAINDITLLPSDFVFNYAISCRGSFFCRFLYQPYAEAKIRLISHIKYVDEKPNIRHIVDGTEPFEDGSFELEGENRDQSTKFEPVLVIYHQCGQLKRKKDTFRRFIIKVPSIYVNSNETFDIGRLNLDVFYPGQKDGIKFELFTKPLKITGELFCASQPDAVKIVRLFSSPKQESENFISEETLEAESFHIDSRRAKLDEPILVISHQCDMPHDKIVKGIYRQFIIRIPFFYYNAGRLGLRDFNIGKLSLQLIYPGEVTRKLNDL</sequence>
<gene>
    <name evidence="6" type="ORF">Tcan_10549</name>
</gene>
<dbReference type="OMA" id="LVISHQC"/>
<feature type="signal peptide" evidence="5">
    <location>
        <begin position="1"/>
        <end position="23"/>
    </location>
</feature>
<evidence type="ECO:0000313" key="7">
    <source>
        <dbReference type="Proteomes" id="UP000031036"/>
    </source>
</evidence>
<keyword evidence="3" id="KW-0964">Secreted</keyword>